<dbReference type="RefSeq" id="WP_041048174.1">
    <property type="nucleotide sequence ID" value="NZ_JXAK01000022.1"/>
</dbReference>
<dbReference type="InterPro" id="IPR012854">
    <property type="entry name" value="Cu_amine_oxidase-like_N"/>
</dbReference>
<evidence type="ECO:0000313" key="5">
    <source>
        <dbReference type="Proteomes" id="UP000031967"/>
    </source>
</evidence>
<dbReference type="SUPFAM" id="SSF55383">
    <property type="entry name" value="Copper amine oxidase, domain N"/>
    <property type="match status" value="1"/>
</dbReference>
<dbReference type="InterPro" id="IPR036582">
    <property type="entry name" value="Mao_N_sf"/>
</dbReference>
<feature type="domain" description="Copper amine oxidase-like N-terminal" evidence="3">
    <location>
        <begin position="239"/>
        <end position="345"/>
    </location>
</feature>
<dbReference type="PROSITE" id="PS51450">
    <property type="entry name" value="LRR"/>
    <property type="match status" value="2"/>
</dbReference>
<accession>A0ABR5AHC3</accession>
<dbReference type="PANTHER" id="PTHR46652:SF3">
    <property type="entry name" value="LEUCINE-RICH REPEAT-CONTAINING PROTEIN 9"/>
    <property type="match status" value="1"/>
</dbReference>
<dbReference type="Pfam" id="PF12799">
    <property type="entry name" value="LRR_4"/>
    <property type="match status" value="1"/>
</dbReference>
<dbReference type="EMBL" id="JXAK01000022">
    <property type="protein sequence ID" value="KIL40371.1"/>
    <property type="molecule type" value="Genomic_DNA"/>
</dbReference>
<dbReference type="InterPro" id="IPR050836">
    <property type="entry name" value="SDS22/Internalin_LRR"/>
</dbReference>
<gene>
    <name evidence="4" type="ORF">SD70_14135</name>
</gene>
<evidence type="ECO:0000259" key="3">
    <source>
        <dbReference type="Pfam" id="PF07833"/>
    </source>
</evidence>
<dbReference type="InterPro" id="IPR032675">
    <property type="entry name" value="LRR_dom_sf"/>
</dbReference>
<keyword evidence="5" id="KW-1185">Reference proteome</keyword>
<dbReference type="InterPro" id="IPR001611">
    <property type="entry name" value="Leu-rich_rpt"/>
</dbReference>
<name>A0ABR5AHC3_9BACL</name>
<dbReference type="Pfam" id="PF07833">
    <property type="entry name" value="Cu_amine_oxidN1"/>
    <property type="match status" value="1"/>
</dbReference>
<dbReference type="Gene3D" id="3.40.1000.10">
    <property type="entry name" value="Mog1/PsbP, alpha/beta/alpha sandwich"/>
    <property type="match status" value="1"/>
</dbReference>
<keyword evidence="2" id="KW-0677">Repeat</keyword>
<evidence type="ECO:0000256" key="1">
    <source>
        <dbReference type="ARBA" id="ARBA00022614"/>
    </source>
</evidence>
<dbReference type="PANTHER" id="PTHR46652">
    <property type="entry name" value="LEUCINE-RICH REPEAT AND IQ DOMAIN-CONTAINING PROTEIN 1-RELATED"/>
    <property type="match status" value="1"/>
</dbReference>
<dbReference type="Gene3D" id="3.30.457.10">
    <property type="entry name" value="Copper amine oxidase-like, N-terminal domain"/>
    <property type="match status" value="1"/>
</dbReference>
<proteinExistence type="predicted"/>
<sequence length="700" mass="78492">MKYKILTLVFISLFMLTGFIQPAAFAGTFNIKIEDPALEKAIRDELKLDAGAALDFTALQKLTSLYPKGQEKIKSLKGLEMAFNLQSLFLPNQEISDVSPLGGLYKLTFLALNHNRIQNACPLGNLFQLHKLVISDNQIEDISCFSRLTGLTDLLASNNKIQSIAPLAKLKLGWLDVAKNPVADLAPVGSMKKLHHIFVDQDTLNDPSKLLQEKLGQSGVAVNRASAASDGISGISVLVNNDRVLFDRAPVVEEGTTLVQFRPLFEKLGFVIHWDESTRTIQAEKDHVQISLQVDNPSASLNGTPYTLPVAPKVVDGNVFVPIRFVAEASKYDVTWESQTKTIYLMPVHTVISPDGRSKLTVGGKWLSKTPPSSTAFQIYVENGNNSILSMTDSKARIGKAMTIEDYEAAVKKAMEPQNIAEYSADQTMKINGMEARQFSYTVTGKNGVNFTVIQTLIEGKYSYFRVILLTGDPVFSEVNQDYQNIVQTFEEIKTDDELSKEKFGAMKPAERLLDAAHYYRGLGFFDRDKGLTDQQFDDKFLGFYKGFVTKDWDPFDSSEYYDEFAELYVLQQDQDRVWLKDTEADVGKGNDVYVATLEKWSWISRGAFQPTDITETWGSEEGPVTVSFTLNGQKKVLHPQYMNDFIDTGILAEINEMIKESGYQFEAVEIDQQVFVTVLTAEEKSKIRKDRYLPFVSYN</sequence>
<dbReference type="SUPFAM" id="SSF52058">
    <property type="entry name" value="L domain-like"/>
    <property type="match status" value="1"/>
</dbReference>
<comment type="caution">
    <text evidence="4">The sequence shown here is derived from an EMBL/GenBank/DDBJ whole genome shotgun (WGS) entry which is preliminary data.</text>
</comment>
<dbReference type="Gene3D" id="3.80.10.10">
    <property type="entry name" value="Ribonuclease Inhibitor"/>
    <property type="match status" value="1"/>
</dbReference>
<organism evidence="4 5">
    <name type="scientific">Gordoniibacillus kamchatkensis</name>
    <dbReference type="NCBI Taxonomy" id="1590651"/>
    <lineage>
        <taxon>Bacteria</taxon>
        <taxon>Bacillati</taxon>
        <taxon>Bacillota</taxon>
        <taxon>Bacilli</taxon>
        <taxon>Bacillales</taxon>
        <taxon>Paenibacillaceae</taxon>
        <taxon>Gordoniibacillus</taxon>
    </lineage>
</organism>
<protein>
    <recommendedName>
        <fullName evidence="3">Copper amine oxidase-like N-terminal domain-containing protein</fullName>
    </recommendedName>
</protein>
<evidence type="ECO:0000256" key="2">
    <source>
        <dbReference type="ARBA" id="ARBA00022737"/>
    </source>
</evidence>
<dbReference type="Proteomes" id="UP000031967">
    <property type="component" value="Unassembled WGS sequence"/>
</dbReference>
<evidence type="ECO:0000313" key="4">
    <source>
        <dbReference type="EMBL" id="KIL40371.1"/>
    </source>
</evidence>
<dbReference type="InterPro" id="IPR025875">
    <property type="entry name" value="Leu-rich_rpt_4"/>
</dbReference>
<keyword evidence="1" id="KW-0433">Leucine-rich repeat</keyword>
<reference evidence="4 5" key="1">
    <citation type="submission" date="2014-12" db="EMBL/GenBank/DDBJ databases">
        <title>Draft genome sequence of Paenibacillus kamchatkensis strain B-2647.</title>
        <authorList>
            <person name="Karlyshev A.V."/>
            <person name="Kudryashova E.B."/>
        </authorList>
    </citation>
    <scope>NUCLEOTIDE SEQUENCE [LARGE SCALE GENOMIC DNA]</scope>
    <source>
        <strain evidence="4 5">VKM B-2647</strain>
    </source>
</reference>